<feature type="compositionally biased region" description="Polar residues" evidence="1">
    <location>
        <begin position="106"/>
        <end position="125"/>
    </location>
</feature>
<name>W4GDN7_APHAT</name>
<feature type="compositionally biased region" description="Basic and acidic residues" evidence="1">
    <location>
        <begin position="81"/>
        <end position="94"/>
    </location>
</feature>
<evidence type="ECO:0000313" key="2">
    <source>
        <dbReference type="EMBL" id="ETV77179.1"/>
    </source>
</evidence>
<dbReference type="AlphaFoldDB" id="W4GDN7"/>
<reference evidence="2" key="1">
    <citation type="submission" date="2013-12" db="EMBL/GenBank/DDBJ databases">
        <title>The Genome Sequence of Aphanomyces astaci APO3.</title>
        <authorList>
            <consortium name="The Broad Institute Genomics Platform"/>
            <person name="Russ C."/>
            <person name="Tyler B."/>
            <person name="van West P."/>
            <person name="Dieguez-Uribeondo J."/>
            <person name="Young S.K."/>
            <person name="Zeng Q."/>
            <person name="Gargeya S."/>
            <person name="Fitzgerald M."/>
            <person name="Abouelleil A."/>
            <person name="Alvarado L."/>
            <person name="Chapman S.B."/>
            <person name="Gainer-Dewar J."/>
            <person name="Goldberg J."/>
            <person name="Griggs A."/>
            <person name="Gujja S."/>
            <person name="Hansen M."/>
            <person name="Howarth C."/>
            <person name="Imamovic A."/>
            <person name="Ireland A."/>
            <person name="Larimer J."/>
            <person name="McCowan C."/>
            <person name="Murphy C."/>
            <person name="Pearson M."/>
            <person name="Poon T.W."/>
            <person name="Priest M."/>
            <person name="Roberts A."/>
            <person name="Saif S."/>
            <person name="Shea T."/>
            <person name="Sykes S."/>
            <person name="Wortman J."/>
            <person name="Nusbaum C."/>
            <person name="Birren B."/>
        </authorList>
    </citation>
    <scope>NUCLEOTIDE SEQUENCE [LARGE SCALE GENOMIC DNA]</scope>
    <source>
        <strain evidence="2">APO3</strain>
    </source>
</reference>
<feature type="compositionally biased region" description="Low complexity" evidence="1">
    <location>
        <begin position="162"/>
        <end position="184"/>
    </location>
</feature>
<accession>W4GDN7</accession>
<sequence>MAPPPPDPGWPPPLATPATTTTPMVTVLVTPNGIPTPTLVPATGTIRAPLPSSSSDPDSEPDTNQPPAATPLNPRQLRSKLAADKFLARHDRIRATRAATRPLTRQPSPSRLSNTHANHTATPTPYLSEDDKPIRPRPASKPSPPTTPPQALPSKSAHGPATYTTKPTTPTSTKTIRSSSTQSSLPAAWLRTQKPDNTTGPMDLARETLHPLPPQPLLASAPNTALATHAPRHHPTTPAHPLPTHAITIPTSNCLTPSPTTASPPPPTTATLLR</sequence>
<feature type="compositionally biased region" description="Low complexity" evidence="1">
    <location>
        <begin position="96"/>
        <end position="105"/>
    </location>
</feature>
<dbReference type="EMBL" id="KI913134">
    <property type="protein sequence ID" value="ETV77179.1"/>
    <property type="molecule type" value="Genomic_DNA"/>
</dbReference>
<dbReference type="VEuPathDB" id="FungiDB:H257_09065"/>
<feature type="compositionally biased region" description="Pro residues" evidence="1">
    <location>
        <begin position="139"/>
        <end position="151"/>
    </location>
</feature>
<organism evidence="2">
    <name type="scientific">Aphanomyces astaci</name>
    <name type="common">Crayfish plague agent</name>
    <dbReference type="NCBI Taxonomy" id="112090"/>
    <lineage>
        <taxon>Eukaryota</taxon>
        <taxon>Sar</taxon>
        <taxon>Stramenopiles</taxon>
        <taxon>Oomycota</taxon>
        <taxon>Saprolegniomycetes</taxon>
        <taxon>Saprolegniales</taxon>
        <taxon>Verrucalvaceae</taxon>
        <taxon>Aphanomyces</taxon>
    </lineage>
</organism>
<feature type="region of interest" description="Disordered" evidence="1">
    <location>
        <begin position="1"/>
        <end position="274"/>
    </location>
</feature>
<feature type="compositionally biased region" description="Low complexity" evidence="1">
    <location>
        <begin position="236"/>
        <end position="246"/>
    </location>
</feature>
<proteinExistence type="predicted"/>
<gene>
    <name evidence="2" type="ORF">H257_09065</name>
</gene>
<dbReference type="GeneID" id="20811061"/>
<feature type="compositionally biased region" description="Low complexity" evidence="1">
    <location>
        <begin position="16"/>
        <end position="31"/>
    </location>
</feature>
<feature type="compositionally biased region" description="Pro residues" evidence="1">
    <location>
        <begin position="1"/>
        <end position="15"/>
    </location>
</feature>
<dbReference type="RefSeq" id="XP_009833485.1">
    <property type="nucleotide sequence ID" value="XM_009835183.1"/>
</dbReference>
<protein>
    <submittedName>
        <fullName evidence="2">Uncharacterized protein</fullName>
    </submittedName>
</protein>
<evidence type="ECO:0000256" key="1">
    <source>
        <dbReference type="SAM" id="MobiDB-lite"/>
    </source>
</evidence>